<accession>A0A381VNK4</accession>
<dbReference type="PANTHER" id="PTHR43060:SF15">
    <property type="entry name" value="3-HYDROXYISOBUTYRATE DEHYDROGENASE-LIKE 1, MITOCHONDRIAL-RELATED"/>
    <property type="match status" value="1"/>
</dbReference>
<gene>
    <name evidence="5" type="ORF">METZ01_LOCUS94716</name>
</gene>
<sequence length="289" mass="31475">MKNIGFIGTGLMGFPMAKNLLKSGFKLKVFNRSIEKAEPLRKFGAEISKSIKEVVNNCDVIITMLTDDIAVDEVMKNPEFIDNIKPGTTVVDMSSVKPRTALFHGKNLNSKDINYLDAPVSGGTIGAEEASLAIMVGGEKKVFDEYFDILKTMGNPTLVGPISCGQVSKLANQIIVGLTIGAVAEAITLCEKAGADPKKMIEAVKGGWADSKILQTHGKRMIDKDFTPKGKTSTHLKDMNNILECARNSNTQLPISNLVKEMYKTLVKNGHGEEDHSSLYKEIERINNG</sequence>
<evidence type="ECO:0000313" key="5">
    <source>
        <dbReference type="EMBL" id="SVA41862.1"/>
    </source>
</evidence>
<feature type="domain" description="6-phosphogluconate dehydrogenase NADP-binding" evidence="3">
    <location>
        <begin position="3"/>
        <end position="156"/>
    </location>
</feature>
<evidence type="ECO:0000256" key="2">
    <source>
        <dbReference type="ARBA" id="ARBA00023027"/>
    </source>
</evidence>
<dbReference type="GO" id="GO:0050661">
    <property type="term" value="F:NADP binding"/>
    <property type="evidence" value="ECO:0007669"/>
    <property type="project" value="InterPro"/>
</dbReference>
<dbReference type="Gene3D" id="3.40.50.720">
    <property type="entry name" value="NAD(P)-binding Rossmann-like Domain"/>
    <property type="match status" value="1"/>
</dbReference>
<dbReference type="GO" id="GO:0051287">
    <property type="term" value="F:NAD binding"/>
    <property type="evidence" value="ECO:0007669"/>
    <property type="project" value="InterPro"/>
</dbReference>
<evidence type="ECO:0000259" key="4">
    <source>
        <dbReference type="Pfam" id="PF14833"/>
    </source>
</evidence>
<dbReference type="SUPFAM" id="SSF51735">
    <property type="entry name" value="NAD(P)-binding Rossmann-fold domains"/>
    <property type="match status" value="1"/>
</dbReference>
<dbReference type="GO" id="GO:0016491">
    <property type="term" value="F:oxidoreductase activity"/>
    <property type="evidence" value="ECO:0007669"/>
    <property type="project" value="UniProtKB-KW"/>
</dbReference>
<dbReference type="InterPro" id="IPR008927">
    <property type="entry name" value="6-PGluconate_DH-like_C_sf"/>
</dbReference>
<name>A0A381VNK4_9ZZZZ</name>
<dbReference type="SUPFAM" id="SSF48179">
    <property type="entry name" value="6-phosphogluconate dehydrogenase C-terminal domain-like"/>
    <property type="match status" value="1"/>
</dbReference>
<evidence type="ECO:0000256" key="1">
    <source>
        <dbReference type="ARBA" id="ARBA00023002"/>
    </source>
</evidence>
<proteinExistence type="predicted"/>
<dbReference type="EMBL" id="UINC01009331">
    <property type="protein sequence ID" value="SVA41862.1"/>
    <property type="molecule type" value="Genomic_DNA"/>
</dbReference>
<dbReference type="AlphaFoldDB" id="A0A381VNK4"/>
<feature type="domain" description="3-hydroxyisobutyrate dehydrogenase-like NAD-binding" evidence="4">
    <location>
        <begin position="165"/>
        <end position="281"/>
    </location>
</feature>
<dbReference type="InterPro" id="IPR029154">
    <property type="entry name" value="HIBADH-like_NADP-bd"/>
</dbReference>
<dbReference type="Pfam" id="PF14833">
    <property type="entry name" value="NAD_binding_11"/>
    <property type="match status" value="1"/>
</dbReference>
<dbReference type="Pfam" id="PF03446">
    <property type="entry name" value="NAD_binding_2"/>
    <property type="match status" value="1"/>
</dbReference>
<dbReference type="InterPro" id="IPR006115">
    <property type="entry name" value="6PGDH_NADP-bd"/>
</dbReference>
<dbReference type="InterPro" id="IPR013328">
    <property type="entry name" value="6PGD_dom2"/>
</dbReference>
<dbReference type="PIRSF" id="PIRSF000103">
    <property type="entry name" value="HIBADH"/>
    <property type="match status" value="1"/>
</dbReference>
<reference evidence="5" key="1">
    <citation type="submission" date="2018-05" db="EMBL/GenBank/DDBJ databases">
        <authorList>
            <person name="Lanie J.A."/>
            <person name="Ng W.-L."/>
            <person name="Kazmierczak K.M."/>
            <person name="Andrzejewski T.M."/>
            <person name="Davidsen T.M."/>
            <person name="Wayne K.J."/>
            <person name="Tettelin H."/>
            <person name="Glass J.I."/>
            <person name="Rusch D."/>
            <person name="Podicherti R."/>
            <person name="Tsui H.-C.T."/>
            <person name="Winkler M.E."/>
        </authorList>
    </citation>
    <scope>NUCLEOTIDE SEQUENCE</scope>
</reference>
<dbReference type="InterPro" id="IPR015815">
    <property type="entry name" value="HIBADH-related"/>
</dbReference>
<evidence type="ECO:0000259" key="3">
    <source>
        <dbReference type="Pfam" id="PF03446"/>
    </source>
</evidence>
<evidence type="ECO:0008006" key="6">
    <source>
        <dbReference type="Google" id="ProtNLM"/>
    </source>
</evidence>
<dbReference type="InterPro" id="IPR036291">
    <property type="entry name" value="NAD(P)-bd_dom_sf"/>
</dbReference>
<dbReference type="Gene3D" id="1.10.1040.10">
    <property type="entry name" value="N-(1-d-carboxylethyl)-l-norvaline Dehydrogenase, domain 2"/>
    <property type="match status" value="1"/>
</dbReference>
<keyword evidence="1" id="KW-0560">Oxidoreductase</keyword>
<keyword evidence="2" id="KW-0520">NAD</keyword>
<organism evidence="5">
    <name type="scientific">marine metagenome</name>
    <dbReference type="NCBI Taxonomy" id="408172"/>
    <lineage>
        <taxon>unclassified sequences</taxon>
        <taxon>metagenomes</taxon>
        <taxon>ecological metagenomes</taxon>
    </lineage>
</organism>
<dbReference type="PANTHER" id="PTHR43060">
    <property type="entry name" value="3-HYDROXYISOBUTYRATE DEHYDROGENASE-LIKE 1, MITOCHONDRIAL-RELATED"/>
    <property type="match status" value="1"/>
</dbReference>
<protein>
    <recommendedName>
        <fullName evidence="6">6-phosphogluconate dehydrogenase NADP-binding domain-containing protein</fullName>
    </recommendedName>
</protein>